<feature type="coiled-coil region" evidence="7">
    <location>
        <begin position="33"/>
        <end position="60"/>
    </location>
</feature>
<name>A0A221SY70_9DEIO</name>
<dbReference type="Pfam" id="PF13442">
    <property type="entry name" value="Cytochrome_CBB3"/>
    <property type="match status" value="1"/>
</dbReference>
<evidence type="ECO:0000313" key="11">
    <source>
        <dbReference type="Proteomes" id="UP000259030"/>
    </source>
</evidence>
<keyword evidence="8" id="KW-0812">Transmembrane</keyword>
<keyword evidence="11" id="KW-1185">Reference proteome</keyword>
<accession>A0A221SY70</accession>
<evidence type="ECO:0000256" key="3">
    <source>
        <dbReference type="ARBA" id="ARBA00022723"/>
    </source>
</evidence>
<evidence type="ECO:0000313" key="10">
    <source>
        <dbReference type="EMBL" id="ASN81583.1"/>
    </source>
</evidence>
<dbReference type="KEGG" id="dfc:DFI_11770"/>
<evidence type="ECO:0000256" key="5">
    <source>
        <dbReference type="ARBA" id="ARBA00023004"/>
    </source>
</evidence>
<dbReference type="InterPro" id="IPR051811">
    <property type="entry name" value="Cytochrome_c550/c551-like"/>
</dbReference>
<dbReference type="InterPro" id="IPR036909">
    <property type="entry name" value="Cyt_c-like_dom_sf"/>
</dbReference>
<evidence type="ECO:0000256" key="7">
    <source>
        <dbReference type="SAM" id="Coils"/>
    </source>
</evidence>
<dbReference type="Gene3D" id="1.10.760.10">
    <property type="entry name" value="Cytochrome c-like domain"/>
    <property type="match status" value="1"/>
</dbReference>
<keyword evidence="4" id="KW-0249">Electron transport</keyword>
<evidence type="ECO:0000256" key="2">
    <source>
        <dbReference type="ARBA" id="ARBA00022617"/>
    </source>
</evidence>
<dbReference type="GO" id="GO:0009055">
    <property type="term" value="F:electron transfer activity"/>
    <property type="evidence" value="ECO:0007669"/>
    <property type="project" value="InterPro"/>
</dbReference>
<feature type="domain" description="Cytochrome c" evidence="9">
    <location>
        <begin position="264"/>
        <end position="337"/>
    </location>
</feature>
<keyword evidence="7" id="KW-0175">Coiled coil</keyword>
<organism evidence="10 11">
    <name type="scientific">Deinococcus ficus</name>
    <dbReference type="NCBI Taxonomy" id="317577"/>
    <lineage>
        <taxon>Bacteria</taxon>
        <taxon>Thermotogati</taxon>
        <taxon>Deinococcota</taxon>
        <taxon>Deinococci</taxon>
        <taxon>Deinococcales</taxon>
        <taxon>Deinococcaceae</taxon>
        <taxon>Deinococcus</taxon>
    </lineage>
</organism>
<keyword evidence="3 6" id="KW-0479">Metal-binding</keyword>
<evidence type="ECO:0000256" key="6">
    <source>
        <dbReference type="PROSITE-ProRule" id="PRU00433"/>
    </source>
</evidence>
<dbReference type="PANTHER" id="PTHR37823:SF4">
    <property type="entry name" value="MENAQUINOL-CYTOCHROME C REDUCTASE CYTOCHROME B_C SUBUNIT"/>
    <property type="match status" value="1"/>
</dbReference>
<reference evidence="10 11" key="1">
    <citation type="submission" date="2017-05" db="EMBL/GenBank/DDBJ databases">
        <title>The complete genome sequence of Deinococcus ficus isolated from the rhizosphere of the Ficus religiosa L. in Taiwan.</title>
        <authorList>
            <person name="Wu K.-M."/>
            <person name="Liao T.-L."/>
            <person name="Liu Y.-M."/>
            <person name="Young C.-C."/>
            <person name="Tsai S.-F."/>
        </authorList>
    </citation>
    <scope>NUCLEOTIDE SEQUENCE [LARGE SCALE GENOMIC DNA]</scope>
    <source>
        <strain evidence="10 11">CC-FR2-10</strain>
    </source>
</reference>
<keyword evidence="5 6" id="KW-0408">Iron</keyword>
<keyword evidence="1" id="KW-0813">Transport</keyword>
<evidence type="ECO:0000259" key="9">
    <source>
        <dbReference type="PROSITE" id="PS51007"/>
    </source>
</evidence>
<dbReference type="InterPro" id="IPR011990">
    <property type="entry name" value="TPR-like_helical_dom_sf"/>
</dbReference>
<dbReference type="PROSITE" id="PS51007">
    <property type="entry name" value="CYTC"/>
    <property type="match status" value="1"/>
</dbReference>
<sequence length="337" mass="37034">MIYILLMLGTMLFVLLLWPTLQEPRTTAEDTRRTELEEERDQLLRGLKELQSEAADADLQTREKVRLTQVLGELDTLPAAPTPRTARAALPTALAALMGVAALTVAGAYTFLPQWRDAGMSPVQAAQLRNASRLPVLEKRAAQTRANADYLAWGDAAWDAQNYQVAARAYTQLLLKDKTNARALRRTGFFLLTTQEMADEGLNFVQQAVKLDAKAPEGRLLYGYALGLYGQYEAGIRELREYQKLDPEGREADDLIVEFQAELGTAVDGKLVYTQNCAACHGPQGEGKTAAAIRGSTALNNEAALRRLILGGGMKMPAFPQLEGAQLDALVKELQTW</sequence>
<protein>
    <submittedName>
        <fullName evidence="10">Cytochrome c family protein</fullName>
    </submittedName>
</protein>
<dbReference type="GO" id="GO:0046872">
    <property type="term" value="F:metal ion binding"/>
    <property type="evidence" value="ECO:0007669"/>
    <property type="project" value="UniProtKB-KW"/>
</dbReference>
<dbReference type="Proteomes" id="UP000259030">
    <property type="component" value="Chromosome"/>
</dbReference>
<dbReference type="EMBL" id="CP021081">
    <property type="protein sequence ID" value="ASN81583.1"/>
    <property type="molecule type" value="Genomic_DNA"/>
</dbReference>
<dbReference type="AlphaFoldDB" id="A0A221SY70"/>
<evidence type="ECO:0000256" key="8">
    <source>
        <dbReference type="SAM" id="Phobius"/>
    </source>
</evidence>
<dbReference type="RefSeq" id="WP_027463434.1">
    <property type="nucleotide sequence ID" value="NZ_CP021081.1"/>
</dbReference>
<dbReference type="Gene3D" id="1.25.40.10">
    <property type="entry name" value="Tetratricopeptide repeat domain"/>
    <property type="match status" value="1"/>
</dbReference>
<dbReference type="SUPFAM" id="SSF46626">
    <property type="entry name" value="Cytochrome c"/>
    <property type="match status" value="1"/>
</dbReference>
<evidence type="ECO:0000256" key="4">
    <source>
        <dbReference type="ARBA" id="ARBA00022982"/>
    </source>
</evidence>
<dbReference type="GO" id="GO:0020037">
    <property type="term" value="F:heme binding"/>
    <property type="evidence" value="ECO:0007669"/>
    <property type="project" value="InterPro"/>
</dbReference>
<dbReference type="InterPro" id="IPR009056">
    <property type="entry name" value="Cyt_c-like_dom"/>
</dbReference>
<dbReference type="PANTHER" id="PTHR37823">
    <property type="entry name" value="CYTOCHROME C-553-LIKE"/>
    <property type="match status" value="1"/>
</dbReference>
<dbReference type="SUPFAM" id="SSF48452">
    <property type="entry name" value="TPR-like"/>
    <property type="match status" value="1"/>
</dbReference>
<keyword evidence="8" id="KW-0472">Membrane</keyword>
<proteinExistence type="predicted"/>
<feature type="transmembrane region" description="Helical" evidence="8">
    <location>
        <begin position="88"/>
        <end position="112"/>
    </location>
</feature>
<gene>
    <name evidence="10" type="ORF">DFI_11770</name>
</gene>
<dbReference type="STRING" id="317577.GCA_000419625_01572"/>
<keyword evidence="8" id="KW-1133">Transmembrane helix</keyword>
<keyword evidence="2 6" id="KW-0349">Heme</keyword>
<evidence type="ECO:0000256" key="1">
    <source>
        <dbReference type="ARBA" id="ARBA00022448"/>
    </source>
</evidence>